<keyword evidence="3" id="KW-1185">Reference proteome</keyword>
<dbReference type="EMBL" id="JBHUOL010000010">
    <property type="protein sequence ID" value="MFD2908052.1"/>
    <property type="molecule type" value="Genomic_DNA"/>
</dbReference>
<dbReference type="InterPro" id="IPR025536">
    <property type="entry name" value="DUF4422"/>
</dbReference>
<feature type="domain" description="DUF4422" evidence="1">
    <location>
        <begin position="6"/>
        <end position="173"/>
    </location>
</feature>
<evidence type="ECO:0000259" key="1">
    <source>
        <dbReference type="Pfam" id="PF14393"/>
    </source>
</evidence>
<organism evidence="2 3">
    <name type="scientific">Flavobacterium ardleyense</name>
    <dbReference type="NCBI Taxonomy" id="2038737"/>
    <lineage>
        <taxon>Bacteria</taxon>
        <taxon>Pseudomonadati</taxon>
        <taxon>Bacteroidota</taxon>
        <taxon>Flavobacteriia</taxon>
        <taxon>Flavobacteriales</taxon>
        <taxon>Flavobacteriaceae</taxon>
        <taxon>Flavobacterium</taxon>
    </lineage>
</organism>
<comment type="caution">
    <text evidence="2">The sequence shown here is derived from an EMBL/GenBank/DDBJ whole genome shotgun (WGS) entry which is preliminary data.</text>
</comment>
<sequence length="189" mass="23568">MELRNNYRRYFNFLNYSLVKPHRINIVQMNNEIFKKHIEKEHIIKTRILKWLKNYDVILPYKRSLKNDHQYISITQEYCLNHIENDWNVTMQIILEKYPDYQKSIKKYLDNNNKIFLMNMFVSNRKFVDDYCSWLFDILFEVEKRISFSDDPYQKRDFGFISERLFTLYIFHNKLKVKELPLLFIKDYF</sequence>
<dbReference type="Pfam" id="PF14393">
    <property type="entry name" value="DUF4422"/>
    <property type="match status" value="1"/>
</dbReference>
<protein>
    <submittedName>
        <fullName evidence="2">DUF4422 domain-containing protein</fullName>
    </submittedName>
</protein>
<evidence type="ECO:0000313" key="2">
    <source>
        <dbReference type="EMBL" id="MFD2908052.1"/>
    </source>
</evidence>
<accession>A0ABW5Z5Y3</accession>
<reference evidence="3" key="1">
    <citation type="journal article" date="2019" name="Int. J. Syst. Evol. Microbiol.">
        <title>The Global Catalogue of Microorganisms (GCM) 10K type strain sequencing project: providing services to taxonomists for standard genome sequencing and annotation.</title>
        <authorList>
            <consortium name="The Broad Institute Genomics Platform"/>
            <consortium name="The Broad Institute Genome Sequencing Center for Infectious Disease"/>
            <person name="Wu L."/>
            <person name="Ma J."/>
        </authorList>
    </citation>
    <scope>NUCLEOTIDE SEQUENCE [LARGE SCALE GENOMIC DNA]</scope>
    <source>
        <strain evidence="3">KCTC 52644</strain>
    </source>
</reference>
<evidence type="ECO:0000313" key="3">
    <source>
        <dbReference type="Proteomes" id="UP001597549"/>
    </source>
</evidence>
<gene>
    <name evidence="2" type="ORF">ACFSX9_04815</name>
</gene>
<dbReference type="RefSeq" id="WP_379805395.1">
    <property type="nucleotide sequence ID" value="NZ_JBHUOL010000010.1"/>
</dbReference>
<name>A0ABW5Z5Y3_9FLAO</name>
<proteinExistence type="predicted"/>
<dbReference type="Proteomes" id="UP001597549">
    <property type="component" value="Unassembled WGS sequence"/>
</dbReference>